<dbReference type="InterPro" id="IPR045515">
    <property type="entry name" value="DUF6440"/>
</dbReference>
<evidence type="ECO:0000313" key="3">
    <source>
        <dbReference type="Proteomes" id="UP000245720"/>
    </source>
</evidence>
<protein>
    <recommendedName>
        <fullName evidence="1">DUF6440 domain-containing protein</fullName>
    </recommendedName>
</protein>
<dbReference type="Proteomes" id="UP000245720">
    <property type="component" value="Unassembled WGS sequence"/>
</dbReference>
<gene>
    <name evidence="2" type="ORF">IE37_01423</name>
</gene>
<dbReference type="EMBL" id="QGDI01000004">
    <property type="protein sequence ID" value="PWJ13615.1"/>
    <property type="molecule type" value="Genomic_DNA"/>
</dbReference>
<dbReference type="OrthoDB" id="9135364at2"/>
<feature type="domain" description="DUF6440" evidence="1">
    <location>
        <begin position="13"/>
        <end position="65"/>
    </location>
</feature>
<sequence length="71" mass="8064">MFGNPNKPQLPQRFEMLSEQRISNSTYVTLVDTVTGVTYVSVTHYGESPTIMQPLLDRDGKPYIDPRYGGR</sequence>
<dbReference type="Pfam" id="PF20037">
    <property type="entry name" value="DUF6440"/>
    <property type="match status" value="1"/>
</dbReference>
<evidence type="ECO:0000259" key="1">
    <source>
        <dbReference type="Pfam" id="PF20037"/>
    </source>
</evidence>
<dbReference type="AlphaFoldDB" id="A0A315Y0D2"/>
<organism evidence="2 3">
    <name type="scientific">Ruminococcus flavefaciens</name>
    <dbReference type="NCBI Taxonomy" id="1265"/>
    <lineage>
        <taxon>Bacteria</taxon>
        <taxon>Bacillati</taxon>
        <taxon>Bacillota</taxon>
        <taxon>Clostridia</taxon>
        <taxon>Eubacteriales</taxon>
        <taxon>Oscillospiraceae</taxon>
        <taxon>Ruminococcus</taxon>
    </lineage>
</organism>
<dbReference type="RefSeq" id="WP_109726214.1">
    <property type="nucleotide sequence ID" value="NZ_CACVSX010000034.1"/>
</dbReference>
<evidence type="ECO:0000313" key="2">
    <source>
        <dbReference type="EMBL" id="PWJ13615.1"/>
    </source>
</evidence>
<accession>A0A315Y0D2</accession>
<name>A0A315Y0D2_RUMFL</name>
<proteinExistence type="predicted"/>
<comment type="caution">
    <text evidence="2">The sequence shown here is derived from an EMBL/GenBank/DDBJ whole genome shotgun (WGS) entry which is preliminary data.</text>
</comment>
<reference evidence="2 3" key="1">
    <citation type="submission" date="2018-05" db="EMBL/GenBank/DDBJ databases">
        <title>The Hungate 1000. A catalogue of reference genomes from the rumen microbiome.</title>
        <authorList>
            <person name="Kelly W."/>
        </authorList>
    </citation>
    <scope>NUCLEOTIDE SEQUENCE [LARGE SCALE GENOMIC DNA]</scope>
    <source>
        <strain evidence="2 3">SAb67</strain>
    </source>
</reference>